<comment type="caution">
    <text evidence="2">The sequence shown here is derived from an EMBL/GenBank/DDBJ whole genome shotgun (WGS) entry which is preliminary data.</text>
</comment>
<keyword evidence="3" id="KW-1185">Reference proteome</keyword>
<dbReference type="Gene3D" id="1.20.58.1290">
    <property type="entry name" value="CarD-like, C-terminal domain"/>
    <property type="match status" value="1"/>
</dbReference>
<accession>A0A6N7IX37</accession>
<protein>
    <recommendedName>
        <fullName evidence="1">CarD-like/TRCF RNAP-interacting domain-containing protein</fullName>
    </recommendedName>
</protein>
<feature type="domain" description="CarD-like/TRCF RNAP-interacting" evidence="1">
    <location>
        <begin position="1"/>
        <end position="112"/>
    </location>
</feature>
<dbReference type="Proteomes" id="UP000460257">
    <property type="component" value="Unassembled WGS sequence"/>
</dbReference>
<dbReference type="Gene3D" id="2.40.10.170">
    <property type="match status" value="1"/>
</dbReference>
<dbReference type="EMBL" id="VOGC01000002">
    <property type="protein sequence ID" value="MQN00841.1"/>
    <property type="molecule type" value="Genomic_DNA"/>
</dbReference>
<dbReference type="PANTHER" id="PTHR38447:SF1">
    <property type="entry name" value="RNA POLYMERASE-BINDING TRANSCRIPTION FACTOR CARD"/>
    <property type="match status" value="1"/>
</dbReference>
<reference evidence="2" key="1">
    <citation type="journal article" date="2020" name="Appl. Environ. Microbiol.">
        <title>Medium-Chain Fatty Acid Synthesis by 'Candidatus Weimeria bifida' gen. nov., sp. nov., and 'Candidatus Pseudoramibacter fermentans' sp. nov.</title>
        <authorList>
            <person name="Scarborough M.J."/>
            <person name="Myers K.S."/>
            <person name="Donohue T.J."/>
            <person name="Noguera D.R."/>
        </authorList>
    </citation>
    <scope>NUCLEOTIDE SEQUENCE</scope>
    <source>
        <strain evidence="2">LCO1.1</strain>
    </source>
</reference>
<dbReference type="InterPro" id="IPR052531">
    <property type="entry name" value="CarD-like_regulator"/>
</dbReference>
<organism evidence="2 3">
    <name type="scientific">Candidatus Weimeria bifida</name>
    <dbReference type="NCBI Taxonomy" id="2599074"/>
    <lineage>
        <taxon>Bacteria</taxon>
        <taxon>Bacillati</taxon>
        <taxon>Bacillota</taxon>
        <taxon>Clostridia</taxon>
        <taxon>Lachnospirales</taxon>
        <taxon>Lachnospiraceae</taxon>
        <taxon>Candidatus Weimeria</taxon>
    </lineage>
</organism>
<dbReference type="SUPFAM" id="SSF141259">
    <property type="entry name" value="CarD-like"/>
    <property type="match status" value="1"/>
</dbReference>
<dbReference type="GO" id="GO:0009303">
    <property type="term" value="P:rRNA transcription"/>
    <property type="evidence" value="ECO:0007669"/>
    <property type="project" value="TreeGrafter"/>
</dbReference>
<evidence type="ECO:0000313" key="3">
    <source>
        <dbReference type="Proteomes" id="UP000460257"/>
    </source>
</evidence>
<dbReference type="InterPro" id="IPR003711">
    <property type="entry name" value="CarD-like/TRCF_RID"/>
</dbReference>
<gene>
    <name evidence="2" type="ORF">FRC54_02465</name>
</gene>
<sequence>MYKVGDYIMHETSGVCQVKDVSEKALHGKGSERMYYSLEPVFDKGASVLTPVDSKTRIRDVKSSDEFKTLLNEVNQLDVVKEEGNRARTEKFKEKIALFDPKQLASVVKSIYLHQKKRLAAGKKVMSSDERVMDVAAQRLFEEMAFAMKTDIDTVKHAFFSRLDGEDK</sequence>
<dbReference type="InterPro" id="IPR036101">
    <property type="entry name" value="CarD-like/TRCF_RID_sf"/>
</dbReference>
<dbReference type="AlphaFoldDB" id="A0A6N7IX37"/>
<dbReference type="SMART" id="SM01058">
    <property type="entry name" value="CarD_TRCF"/>
    <property type="match status" value="1"/>
</dbReference>
<dbReference type="InterPro" id="IPR042215">
    <property type="entry name" value="CarD-like_C"/>
</dbReference>
<evidence type="ECO:0000259" key="1">
    <source>
        <dbReference type="SMART" id="SM01058"/>
    </source>
</evidence>
<evidence type="ECO:0000313" key="2">
    <source>
        <dbReference type="EMBL" id="MQN00841.1"/>
    </source>
</evidence>
<proteinExistence type="predicted"/>
<name>A0A6N7IX37_9FIRM</name>
<dbReference type="Pfam" id="PF02559">
    <property type="entry name" value="CarD_TRCF_RID"/>
    <property type="match status" value="1"/>
</dbReference>
<dbReference type="PANTHER" id="PTHR38447">
    <property type="entry name" value="TRANSCRIPTION FACTOR YDEB-RELATED"/>
    <property type="match status" value="1"/>
</dbReference>